<evidence type="ECO:0000256" key="4">
    <source>
        <dbReference type="ARBA" id="ARBA00023163"/>
    </source>
</evidence>
<evidence type="ECO:0000313" key="6">
    <source>
        <dbReference type="EMBL" id="ABM37794.1"/>
    </source>
</evidence>
<dbReference type="STRING" id="365044.Pnap_2490"/>
<dbReference type="GO" id="GO:0003700">
    <property type="term" value="F:DNA-binding transcription factor activity"/>
    <property type="evidence" value="ECO:0007669"/>
    <property type="project" value="InterPro"/>
</dbReference>
<keyword evidence="4" id="KW-0804">Transcription</keyword>
<dbReference type="KEGG" id="pna:Pnap_2490"/>
<comment type="similarity">
    <text evidence="1">Belongs to the LysR transcriptional regulatory family.</text>
</comment>
<dbReference type="PANTHER" id="PTHR30118:SF15">
    <property type="entry name" value="TRANSCRIPTIONAL REGULATORY PROTEIN"/>
    <property type="match status" value="1"/>
</dbReference>
<dbReference type="HOGENOM" id="CLU_039613_39_0_4"/>
<dbReference type="InterPro" id="IPR005119">
    <property type="entry name" value="LysR_subst-bd"/>
</dbReference>
<evidence type="ECO:0000259" key="5">
    <source>
        <dbReference type="PROSITE" id="PS50931"/>
    </source>
</evidence>
<name>A1VQ66_POLNA</name>
<keyword evidence="2" id="KW-0805">Transcription regulation</keyword>
<dbReference type="PANTHER" id="PTHR30118">
    <property type="entry name" value="HTH-TYPE TRANSCRIPTIONAL REGULATOR LEUO-RELATED"/>
    <property type="match status" value="1"/>
</dbReference>
<dbReference type="CDD" id="cd08459">
    <property type="entry name" value="PBP2_DntR_NahR_LinR_like"/>
    <property type="match status" value="1"/>
</dbReference>
<dbReference type="eggNOG" id="COG0583">
    <property type="taxonomic scope" value="Bacteria"/>
</dbReference>
<dbReference type="Pfam" id="PF03466">
    <property type="entry name" value="LysR_substrate"/>
    <property type="match status" value="1"/>
</dbReference>
<dbReference type="GO" id="GO:0003677">
    <property type="term" value="F:DNA binding"/>
    <property type="evidence" value="ECO:0007669"/>
    <property type="project" value="UniProtKB-KW"/>
</dbReference>
<dbReference type="PRINTS" id="PR00039">
    <property type="entry name" value="HTHLYSR"/>
</dbReference>
<dbReference type="SUPFAM" id="SSF53850">
    <property type="entry name" value="Periplasmic binding protein-like II"/>
    <property type="match status" value="1"/>
</dbReference>
<dbReference type="EMBL" id="CP000529">
    <property type="protein sequence ID" value="ABM37794.1"/>
    <property type="molecule type" value="Genomic_DNA"/>
</dbReference>
<dbReference type="InterPro" id="IPR036390">
    <property type="entry name" value="WH_DNA-bd_sf"/>
</dbReference>
<evidence type="ECO:0000313" key="7">
    <source>
        <dbReference type="Proteomes" id="UP000000644"/>
    </source>
</evidence>
<protein>
    <submittedName>
        <fullName evidence="6">Transcriptional regulator, LysR family</fullName>
    </submittedName>
</protein>
<evidence type="ECO:0000256" key="2">
    <source>
        <dbReference type="ARBA" id="ARBA00023015"/>
    </source>
</evidence>
<dbReference type="SUPFAM" id="SSF46785">
    <property type="entry name" value="Winged helix' DNA-binding domain"/>
    <property type="match status" value="1"/>
</dbReference>
<evidence type="ECO:0000256" key="1">
    <source>
        <dbReference type="ARBA" id="ARBA00009437"/>
    </source>
</evidence>
<dbReference type="InterPro" id="IPR036388">
    <property type="entry name" value="WH-like_DNA-bd_sf"/>
</dbReference>
<reference evidence="7" key="1">
    <citation type="journal article" date="2009" name="Environ. Microbiol.">
        <title>The genome of Polaromonas naphthalenivorans strain CJ2, isolated from coal tar-contaminated sediment, reveals physiological and metabolic versatility and evolution through extensive horizontal gene transfer.</title>
        <authorList>
            <person name="Yagi J.M."/>
            <person name="Sims D."/>
            <person name="Brettin T."/>
            <person name="Bruce D."/>
            <person name="Madsen E.L."/>
        </authorList>
    </citation>
    <scope>NUCLEOTIDE SEQUENCE [LARGE SCALE GENOMIC DNA]</scope>
    <source>
        <strain evidence="7">CJ2</strain>
    </source>
</reference>
<dbReference type="PROSITE" id="PS50931">
    <property type="entry name" value="HTH_LYSR"/>
    <property type="match status" value="1"/>
</dbReference>
<keyword evidence="3" id="KW-0238">DNA-binding</keyword>
<dbReference type="RefSeq" id="WP_011801872.1">
    <property type="nucleotide sequence ID" value="NC_008781.1"/>
</dbReference>
<sequence>MDLREIDLNLLVVFNQLLLDRSVSTSAEKLGLTQPAVSNALKRLRAVLKDELFLRTSRGMEPTPYALHLAEPVIYALNALQTAFTTRNSFDPLASTRTFNLAMTDIGEMYFVPPLMNALSEAAPHVRISTVRPNAGNLKEDMESGTVDLALGLLPNLQTGFFQRRLFLHKYVCMFRKGHPLAKSPMTLKQFTELDHVGILAANTGHGEVDGLLDRAGIKRKMRLVVPHFIAVGHILQTTDLIATLPERFAERCEVPFGLVTSPHPVRLPDIAINLFWHAKFNRDPSNMWIRQLVVKLFADSDGEQSPPRAARSTPSSR</sequence>
<dbReference type="Gene3D" id="3.40.190.10">
    <property type="entry name" value="Periplasmic binding protein-like II"/>
    <property type="match status" value="2"/>
</dbReference>
<evidence type="ECO:0000256" key="3">
    <source>
        <dbReference type="ARBA" id="ARBA00023125"/>
    </source>
</evidence>
<gene>
    <name evidence="6" type="ordered locus">Pnap_2490</name>
</gene>
<dbReference type="OrthoDB" id="8583877at2"/>
<dbReference type="Pfam" id="PF00126">
    <property type="entry name" value="HTH_1"/>
    <property type="match status" value="1"/>
</dbReference>
<feature type="domain" description="HTH lysR-type" evidence="5">
    <location>
        <begin position="6"/>
        <end position="63"/>
    </location>
</feature>
<dbReference type="InterPro" id="IPR000847">
    <property type="entry name" value="LysR_HTH_N"/>
</dbReference>
<dbReference type="Gene3D" id="1.10.10.10">
    <property type="entry name" value="Winged helix-like DNA-binding domain superfamily/Winged helix DNA-binding domain"/>
    <property type="match status" value="1"/>
</dbReference>
<organism evidence="6 7">
    <name type="scientific">Polaromonas naphthalenivorans (strain CJ2)</name>
    <dbReference type="NCBI Taxonomy" id="365044"/>
    <lineage>
        <taxon>Bacteria</taxon>
        <taxon>Pseudomonadati</taxon>
        <taxon>Pseudomonadota</taxon>
        <taxon>Betaproteobacteria</taxon>
        <taxon>Burkholderiales</taxon>
        <taxon>Comamonadaceae</taxon>
        <taxon>Polaromonas</taxon>
    </lineage>
</organism>
<dbReference type="Proteomes" id="UP000000644">
    <property type="component" value="Chromosome"/>
</dbReference>
<accession>A1VQ66</accession>
<keyword evidence="7" id="KW-1185">Reference proteome</keyword>
<proteinExistence type="inferred from homology"/>
<dbReference type="InterPro" id="IPR050389">
    <property type="entry name" value="LysR-type_TF"/>
</dbReference>
<dbReference type="AlphaFoldDB" id="A1VQ66"/>